<dbReference type="Gene3D" id="1.25.40.10">
    <property type="entry name" value="Tetratricopeptide repeat domain"/>
    <property type="match status" value="1"/>
</dbReference>
<dbReference type="SUPFAM" id="SSF50978">
    <property type="entry name" value="WD40 repeat-like"/>
    <property type="match status" value="1"/>
</dbReference>
<dbReference type="Pfam" id="PF23356">
    <property type="entry name" value="TPR_PEP5_VPS11"/>
    <property type="match status" value="2"/>
</dbReference>
<dbReference type="PIRSF" id="PIRSF007860">
    <property type="entry name" value="VPS11"/>
    <property type="match status" value="1"/>
</dbReference>
<feature type="compositionally biased region" description="Basic residues" evidence="13">
    <location>
        <begin position="791"/>
        <end position="804"/>
    </location>
</feature>
<dbReference type="InterPro" id="IPR016024">
    <property type="entry name" value="ARM-type_fold"/>
</dbReference>
<feature type="compositionally biased region" description="Basic and acidic residues" evidence="13">
    <location>
        <begin position="713"/>
        <end position="751"/>
    </location>
</feature>
<protein>
    <recommendedName>
        <fullName evidence="9">Vacuolar protein sorting-associated protein 11 homolog</fullName>
    </recommendedName>
</protein>
<dbReference type="InterPro" id="IPR000547">
    <property type="entry name" value="Clathrin_H-chain/VPS_repeat"/>
</dbReference>
<dbReference type="InterPro" id="IPR057308">
    <property type="entry name" value="CHCR_PEP5_VPS11"/>
</dbReference>
<dbReference type="PANTHER" id="PTHR23323">
    <property type="entry name" value="VACUOLAR PROTEIN SORTING-ASSOCIATED PROTEIN"/>
    <property type="match status" value="1"/>
</dbReference>
<evidence type="ECO:0000256" key="11">
    <source>
        <dbReference type="PROSITE-ProRule" id="PRU01006"/>
    </source>
</evidence>
<feature type="compositionally biased region" description="Acidic residues" evidence="13">
    <location>
        <begin position="701"/>
        <end position="712"/>
    </location>
</feature>
<evidence type="ECO:0000256" key="8">
    <source>
        <dbReference type="ARBA" id="ARBA00029433"/>
    </source>
</evidence>
<keyword evidence="4 10" id="KW-0863">Zinc-finger</keyword>
<sequence length="1100" mass="128676">MASWKKFIFFEREVVKDKETQQKHSVLEDKEIVSITTGRTHFIFGETNGSIALLNSQFVIQCYFKGYKHELLQLQHLKHESVLVTVGLDDPKGRWIVRLWDTELGNEENETLRKIREFNISRQDYPNANISYITVLETLQMVAFGFDSGAILLASGNLMNQKLKLRMKKIRQPNKDSLIGLLFRQKPKRSTNGNILYCVTKSNISFYEIRPNGDIQLTPLESDFQSNRNCCIVSDKYDLALALNEAVFYFTLDGRGPCFQFQEENVKLFQFRSYLVVLSSKSSNRTNLIIYDIKNRYKAFVTYFNSDNLEIVSEWGCIFIIDKSNQNTIYRIEEKGLQTKLETLFKKNLYDVAIGLARDHKYNENGIVDMFRKYGDHLYAKGDYDGAIQQYTQTIGTLEPSYIIRKFLDAQRIENLTLYLEELHSRNKAKSEHTTLLLNCYTKLKNEEKLHEFIRKQDKKFEVTTAIRVLRHAEYFGHALYLAKKHKEHDYCVKLLLEDQKDYQAALDYLKSLHVNDVKPILKEYGNALVNHFPQQTTDLLIDFCTVGHSTIVSSKSSSSLSSSNLQSQNKNRRNFLDENSDESNNFINFEEKNPKIQIKDDLDVEVKTLDLFDQQSELSNRNSLFSEMSNAPRNRNQKKGLNDKKSDFKKLKPEKFIHFFVEKPNWLIYFLEKVIEKDPNASTSVYGTLLELYLRDDIDIDDDEDEDDEDEDNKKEENEIEIEIEKEKEINLTTSEDEKEKEKEKEKESHQILTDSDNSSLSDNTKISDSESDSSSDLQLITDFNNNSTKSKKKHKTKNKKQTNKTSEENINKNKDNKEERKKKNKQERLTKAYKLLKDPQANYDENHALVLVQMHNFKEGITYMLNTMGLYHEIVQHYMEIHDYKNVIASCKNYASQDRNLWLQVLSYFASIEKENVTPYIQEVLETIEEGQLIPPLLVIKILAKESKVTLGTVQEHLMKMIRKENEEIENEKREIKKYQEQNKSLRQELEEFRTTAKIFQLNQCSYCNRRLDLPKIHFMCGHTMHANCVSVDNECPLCIDEHNQIKERKVALEESAENHEEFFHQLENSEDGFGKVAEYFGRSLFSSSILSKKNQKN</sequence>
<dbReference type="Pfam" id="PF23341">
    <property type="entry name" value="PEP5_VPS11_N"/>
    <property type="match status" value="1"/>
</dbReference>
<keyword evidence="16" id="KW-1185">Reference proteome</keyword>
<feature type="repeat" description="CHCR" evidence="11">
    <location>
        <begin position="391"/>
        <end position="538"/>
    </location>
</feature>
<dbReference type="Proteomes" id="UP001150062">
    <property type="component" value="Unassembled WGS sequence"/>
</dbReference>
<comment type="subcellular location">
    <subcellularLocation>
        <location evidence="8">Endomembrane system</location>
        <topology evidence="8">Peripheral membrane protein</topology>
        <orientation evidence="8">Cytoplasmic side</orientation>
    </subcellularLocation>
</comment>
<feature type="coiled-coil region" evidence="12">
    <location>
        <begin position="957"/>
        <end position="1005"/>
    </location>
</feature>
<evidence type="ECO:0000313" key="15">
    <source>
        <dbReference type="EMBL" id="KAJ6229422.1"/>
    </source>
</evidence>
<evidence type="ECO:0000256" key="13">
    <source>
        <dbReference type="SAM" id="MobiDB-lite"/>
    </source>
</evidence>
<evidence type="ECO:0000256" key="12">
    <source>
        <dbReference type="SAM" id="Coils"/>
    </source>
</evidence>
<evidence type="ECO:0000313" key="16">
    <source>
        <dbReference type="Proteomes" id="UP001150062"/>
    </source>
</evidence>
<accession>A0ABQ8X9S3</accession>
<keyword evidence="3" id="KW-0479">Metal-binding</keyword>
<name>A0ABQ8X9S3_9EUKA</name>
<keyword evidence="2" id="KW-0813">Transport</keyword>
<dbReference type="InterPro" id="IPR024763">
    <property type="entry name" value="VPS11_C"/>
</dbReference>
<dbReference type="PROSITE" id="PS50089">
    <property type="entry name" value="ZF_RING_2"/>
    <property type="match status" value="1"/>
</dbReference>
<feature type="compositionally biased region" description="Polar residues" evidence="13">
    <location>
        <begin position="623"/>
        <end position="635"/>
    </location>
</feature>
<evidence type="ECO:0000256" key="1">
    <source>
        <dbReference type="ARBA" id="ARBA00007070"/>
    </source>
</evidence>
<keyword evidence="7 9" id="KW-0472">Membrane</keyword>
<evidence type="ECO:0000256" key="3">
    <source>
        <dbReference type="ARBA" id="ARBA00022723"/>
    </source>
</evidence>
<reference evidence="15" key="1">
    <citation type="submission" date="2022-08" db="EMBL/GenBank/DDBJ databases">
        <title>Novel sulfate-reducing endosymbionts in the free-living metamonad Anaeramoeba.</title>
        <authorList>
            <person name="Jerlstrom-Hultqvist J."/>
            <person name="Cepicka I."/>
            <person name="Gallot-Lavallee L."/>
            <person name="Salas-Leiva D."/>
            <person name="Curtis B.A."/>
            <person name="Zahonova K."/>
            <person name="Pipaliya S."/>
            <person name="Dacks J."/>
            <person name="Roger A.J."/>
        </authorList>
    </citation>
    <scope>NUCLEOTIDE SEQUENCE</scope>
    <source>
        <strain evidence="15">Schooner1</strain>
    </source>
</reference>
<dbReference type="PROSITE" id="PS50236">
    <property type="entry name" value="CHCR"/>
    <property type="match status" value="1"/>
</dbReference>
<evidence type="ECO:0000256" key="5">
    <source>
        <dbReference type="ARBA" id="ARBA00022833"/>
    </source>
</evidence>
<dbReference type="EMBL" id="JAOAOG010000321">
    <property type="protein sequence ID" value="KAJ6229422.1"/>
    <property type="molecule type" value="Genomic_DNA"/>
</dbReference>
<feature type="compositionally biased region" description="Low complexity" evidence="13">
    <location>
        <begin position="554"/>
        <end position="570"/>
    </location>
</feature>
<evidence type="ECO:0000256" key="7">
    <source>
        <dbReference type="ARBA" id="ARBA00023136"/>
    </source>
</evidence>
<feature type="region of interest" description="Disordered" evidence="13">
    <location>
        <begin position="554"/>
        <end position="580"/>
    </location>
</feature>
<dbReference type="InterPro" id="IPR057307">
    <property type="entry name" value="PEP5_VPS11_N"/>
</dbReference>
<comment type="caution">
    <text evidence="15">The sequence shown here is derived from an EMBL/GenBank/DDBJ whole genome shotgun (WGS) entry which is preliminary data.</text>
</comment>
<feature type="compositionally biased region" description="Basic and acidic residues" evidence="13">
    <location>
        <begin position="807"/>
        <end position="829"/>
    </location>
</feature>
<keyword evidence="12" id="KW-0175">Coiled coil</keyword>
<feature type="domain" description="RING-type" evidence="14">
    <location>
        <begin position="1007"/>
        <end position="1041"/>
    </location>
</feature>
<dbReference type="PANTHER" id="PTHR23323:SF24">
    <property type="entry name" value="VACUOLAR PROTEIN SORTING-ASSOCIATED PROTEIN 11 HOMOLOG"/>
    <property type="match status" value="1"/>
</dbReference>
<feature type="region of interest" description="Disordered" evidence="13">
    <location>
        <begin position="701"/>
        <end position="829"/>
    </location>
</feature>
<evidence type="ECO:0000259" key="14">
    <source>
        <dbReference type="PROSITE" id="PS50089"/>
    </source>
</evidence>
<evidence type="ECO:0000256" key="2">
    <source>
        <dbReference type="ARBA" id="ARBA00022448"/>
    </source>
</evidence>
<comment type="similarity">
    <text evidence="1 9">Belongs to the VPS11 family.</text>
</comment>
<keyword evidence="5" id="KW-0862">Zinc</keyword>
<keyword evidence="6" id="KW-0653">Protein transport</keyword>
<dbReference type="Pfam" id="PF12451">
    <property type="entry name" value="VPS11_C"/>
    <property type="match status" value="1"/>
</dbReference>
<evidence type="ECO:0000256" key="6">
    <source>
        <dbReference type="ARBA" id="ARBA00022927"/>
    </source>
</evidence>
<gene>
    <name evidence="15" type="ORF">M0813_07854</name>
</gene>
<dbReference type="SUPFAM" id="SSF48371">
    <property type="entry name" value="ARM repeat"/>
    <property type="match status" value="1"/>
</dbReference>
<feature type="region of interest" description="Disordered" evidence="13">
    <location>
        <begin position="623"/>
        <end position="645"/>
    </location>
</feature>
<proteinExistence type="inferred from homology"/>
<evidence type="ECO:0000256" key="4">
    <source>
        <dbReference type="ARBA" id="ARBA00022771"/>
    </source>
</evidence>
<dbReference type="InterPro" id="IPR001841">
    <property type="entry name" value="Znf_RING"/>
</dbReference>
<dbReference type="InterPro" id="IPR016528">
    <property type="entry name" value="VPS11"/>
</dbReference>
<evidence type="ECO:0000256" key="9">
    <source>
        <dbReference type="PIRNR" id="PIRNR007860"/>
    </source>
</evidence>
<feature type="compositionally biased region" description="Low complexity" evidence="13">
    <location>
        <begin position="754"/>
        <end position="766"/>
    </location>
</feature>
<organism evidence="15 16">
    <name type="scientific">Anaeramoeba flamelloides</name>
    <dbReference type="NCBI Taxonomy" id="1746091"/>
    <lineage>
        <taxon>Eukaryota</taxon>
        <taxon>Metamonada</taxon>
        <taxon>Anaeramoebidae</taxon>
        <taxon>Anaeramoeba</taxon>
    </lineage>
</organism>
<evidence type="ECO:0000256" key="10">
    <source>
        <dbReference type="PROSITE-ProRule" id="PRU00175"/>
    </source>
</evidence>
<dbReference type="InterPro" id="IPR011990">
    <property type="entry name" value="TPR-like_helical_dom_sf"/>
</dbReference>
<dbReference type="InterPro" id="IPR036322">
    <property type="entry name" value="WD40_repeat_dom_sf"/>
</dbReference>